<dbReference type="EMBL" id="JANIBK010000246">
    <property type="protein sequence ID" value="MCQ8130867.1"/>
    <property type="molecule type" value="Genomic_DNA"/>
</dbReference>
<dbReference type="Proteomes" id="UP001524586">
    <property type="component" value="Unassembled WGS sequence"/>
</dbReference>
<comment type="caution">
    <text evidence="1">The sequence shown here is derived from an EMBL/GenBank/DDBJ whole genome shotgun (WGS) entry which is preliminary data.</text>
</comment>
<evidence type="ECO:0000313" key="2">
    <source>
        <dbReference type="Proteomes" id="UP001524586"/>
    </source>
</evidence>
<evidence type="ECO:0000313" key="1">
    <source>
        <dbReference type="EMBL" id="MCQ8130867.1"/>
    </source>
</evidence>
<organism evidence="1 2">
    <name type="scientific">Methylomonas rivi</name>
    <dbReference type="NCBI Taxonomy" id="2952226"/>
    <lineage>
        <taxon>Bacteria</taxon>
        <taxon>Pseudomonadati</taxon>
        <taxon>Pseudomonadota</taxon>
        <taxon>Gammaproteobacteria</taxon>
        <taxon>Methylococcales</taxon>
        <taxon>Methylococcaceae</taxon>
        <taxon>Methylomonas</taxon>
    </lineage>
</organism>
<gene>
    <name evidence="1" type="ORF">NP596_20600</name>
</gene>
<sequence length="158" mass="18662">MAFVNEKISDQDKKRLLSTITFEKVKERDRWIHGFHISTTNTWTCDHDRGVYLVCLVGKGREDDQLAYYALGIENDFVIFKLEDHWLGDESVGMEHHWTVHDLKIPKNLESRKEEIKLFIREGLKESAYFRPFANGGTRDNPNTVERWNILSFNVEFK</sequence>
<name>A0ABT1UAH4_9GAMM</name>
<keyword evidence="2" id="KW-1185">Reference proteome</keyword>
<dbReference type="RefSeq" id="WP_256617262.1">
    <property type="nucleotide sequence ID" value="NZ_JANIBK010000246.1"/>
</dbReference>
<proteinExistence type="predicted"/>
<reference evidence="1 2" key="1">
    <citation type="submission" date="2022-07" db="EMBL/GenBank/DDBJ databases">
        <title>Methylomonas rivi sp. nov., Methylomonas rosea sp. nov., Methylomonas aureus sp. nov. and Methylomonas subterranea sp. nov., four novel methanotrophs isolated from a freshwater creek and the deep terrestrial subsurface.</title>
        <authorList>
            <person name="Abin C."/>
            <person name="Sankaranarayanan K."/>
            <person name="Garner C."/>
            <person name="Sindelar R."/>
            <person name="Kotary K."/>
            <person name="Garner R."/>
            <person name="Barclay S."/>
            <person name="Lawson P."/>
            <person name="Krumholz L."/>
        </authorList>
    </citation>
    <scope>NUCLEOTIDE SEQUENCE [LARGE SCALE GENOMIC DNA]</scope>
    <source>
        <strain evidence="1 2">WSC-6</strain>
    </source>
</reference>
<accession>A0ABT1UAH4</accession>
<protein>
    <submittedName>
        <fullName evidence="1">Uncharacterized protein</fullName>
    </submittedName>
</protein>